<dbReference type="AlphaFoldDB" id="A0AA96JC47"/>
<evidence type="ECO:0000313" key="2">
    <source>
        <dbReference type="EMBL" id="WNM23324.1"/>
    </source>
</evidence>
<evidence type="ECO:0000313" key="3">
    <source>
        <dbReference type="Proteomes" id="UP001304125"/>
    </source>
</evidence>
<feature type="compositionally biased region" description="Low complexity" evidence="1">
    <location>
        <begin position="254"/>
        <end position="265"/>
    </location>
</feature>
<feature type="region of interest" description="Disordered" evidence="1">
    <location>
        <begin position="237"/>
        <end position="267"/>
    </location>
</feature>
<evidence type="ECO:0008006" key="4">
    <source>
        <dbReference type="Google" id="ProtNLM"/>
    </source>
</evidence>
<reference evidence="2 3" key="1">
    <citation type="submission" date="2023-09" db="EMBL/GenBank/DDBJ databases">
        <title>Demequina sp. a novel bacteria isolated from Capsicum annuum.</title>
        <authorList>
            <person name="Humaira Z."/>
            <person name="Lee J."/>
            <person name="Cho D."/>
        </authorList>
    </citation>
    <scope>NUCLEOTIDE SEQUENCE [LARGE SCALE GENOMIC DNA]</scope>
    <source>
        <strain evidence="2 3">OYTSA14</strain>
    </source>
</reference>
<protein>
    <recommendedName>
        <fullName evidence="4">SCP domain-containing protein</fullName>
    </recommendedName>
</protein>
<dbReference type="EMBL" id="CP134879">
    <property type="protein sequence ID" value="WNM23324.1"/>
    <property type="molecule type" value="Genomic_DNA"/>
</dbReference>
<proteinExistence type="predicted"/>
<keyword evidence="3" id="KW-1185">Reference proteome</keyword>
<evidence type="ECO:0000256" key="1">
    <source>
        <dbReference type="SAM" id="MobiDB-lite"/>
    </source>
</evidence>
<dbReference type="RefSeq" id="WP_313496148.1">
    <property type="nucleotide sequence ID" value="NZ_CP134879.1"/>
</dbReference>
<gene>
    <name evidence="2" type="ORF">RN606_08080</name>
</gene>
<name>A0AA96JC47_9MICO</name>
<accession>A0AA96JC47</accession>
<sequence length="390" mass="39284">MTMPRRRVLASVGVLALVILLAIGLVLGARHRDAIAWRESVQALTDAVAACESAQSSMVIALDAGQARLAREGLPPDAAEVAGLAALVDDAAALADACTAAPAHTAAANEAVAASLEDAGSRMRDLGLRLAEARASVDAAQAAYELDAARSAFQRAVVEAQSAVSDAQGLLQSSQGQVADDAALSALSDAISAVGSAAGPPPADADAAWFASRQGVLAKALQALADASTQVESSRQAWSAAQATAPRAGGGSGRSSSSSTTAPGGWSDVDVSVADPSAFCAALDSARTGAGSPALTLCVASDAQSAHAIEMAQAGSIWHTGNENIVGYSDTVSSLMAAFMASSTHRALILTDGRQATAQVGCAWRHDWGANAQGATYDYSQIYCSARFDS</sequence>
<organism evidence="2 3">
    <name type="scientific">Demequina capsici</name>
    <dbReference type="NCBI Taxonomy" id="3075620"/>
    <lineage>
        <taxon>Bacteria</taxon>
        <taxon>Bacillati</taxon>
        <taxon>Actinomycetota</taxon>
        <taxon>Actinomycetes</taxon>
        <taxon>Micrococcales</taxon>
        <taxon>Demequinaceae</taxon>
        <taxon>Demequina</taxon>
    </lineage>
</organism>
<dbReference type="Proteomes" id="UP001304125">
    <property type="component" value="Chromosome"/>
</dbReference>